<reference evidence="9" key="1">
    <citation type="journal article" date="2014" name="Int. J. Syst. Evol. Microbiol.">
        <title>Complete genome sequence of Corynebacterium casei LMG S-19264T (=DSM 44701T), isolated from a smear-ripened cheese.</title>
        <authorList>
            <consortium name="US DOE Joint Genome Institute (JGI-PGF)"/>
            <person name="Walter F."/>
            <person name="Albersmeier A."/>
            <person name="Kalinowski J."/>
            <person name="Ruckert C."/>
        </authorList>
    </citation>
    <scope>NUCLEOTIDE SEQUENCE</scope>
    <source>
        <strain evidence="9">CGMCC 1.12924</strain>
    </source>
</reference>
<evidence type="ECO:0000313" key="10">
    <source>
        <dbReference type="Proteomes" id="UP000652231"/>
    </source>
</evidence>
<dbReference type="EC" id="2.7.13.3" evidence="2"/>
<keyword evidence="6" id="KW-0175">Coiled coil</keyword>
<dbReference type="AlphaFoldDB" id="A0A8J2Y5B2"/>
<dbReference type="PANTHER" id="PTHR43304:SF1">
    <property type="entry name" value="PAC DOMAIN-CONTAINING PROTEIN"/>
    <property type="match status" value="1"/>
</dbReference>
<dbReference type="InterPro" id="IPR004358">
    <property type="entry name" value="Sig_transdc_His_kin-like_C"/>
</dbReference>
<dbReference type="SMART" id="SM00387">
    <property type="entry name" value="HATPase_c"/>
    <property type="match status" value="1"/>
</dbReference>
<evidence type="ECO:0000256" key="6">
    <source>
        <dbReference type="SAM" id="Coils"/>
    </source>
</evidence>
<dbReference type="PANTHER" id="PTHR43304">
    <property type="entry name" value="PHYTOCHROME-LIKE PROTEIN CPH1"/>
    <property type="match status" value="1"/>
</dbReference>
<evidence type="ECO:0000256" key="2">
    <source>
        <dbReference type="ARBA" id="ARBA00012438"/>
    </source>
</evidence>
<evidence type="ECO:0000256" key="5">
    <source>
        <dbReference type="ARBA" id="ARBA00022777"/>
    </source>
</evidence>
<dbReference type="SUPFAM" id="SSF55874">
    <property type="entry name" value="ATPase domain of HSP90 chaperone/DNA topoisomerase II/histidine kinase"/>
    <property type="match status" value="1"/>
</dbReference>
<dbReference type="InterPro" id="IPR035965">
    <property type="entry name" value="PAS-like_dom_sf"/>
</dbReference>
<dbReference type="InterPro" id="IPR052162">
    <property type="entry name" value="Sensor_kinase/Photoreceptor"/>
</dbReference>
<dbReference type="Pfam" id="PF00512">
    <property type="entry name" value="HisKA"/>
    <property type="match status" value="1"/>
</dbReference>
<gene>
    <name evidence="9" type="ORF">GCM10011312_05340</name>
</gene>
<keyword evidence="3" id="KW-0597">Phosphoprotein</keyword>
<evidence type="ECO:0000256" key="3">
    <source>
        <dbReference type="ARBA" id="ARBA00022553"/>
    </source>
</evidence>
<evidence type="ECO:0000259" key="7">
    <source>
        <dbReference type="PROSITE" id="PS50109"/>
    </source>
</evidence>
<comment type="catalytic activity">
    <reaction evidence="1">
        <text>ATP + protein L-histidine = ADP + protein N-phospho-L-histidine.</text>
        <dbReference type="EC" id="2.7.13.3"/>
    </reaction>
</comment>
<dbReference type="PROSITE" id="PS50112">
    <property type="entry name" value="PAS"/>
    <property type="match status" value="1"/>
</dbReference>
<dbReference type="SMART" id="SM00388">
    <property type="entry name" value="HisKA"/>
    <property type="match status" value="1"/>
</dbReference>
<protein>
    <recommendedName>
        <fullName evidence="2">histidine kinase</fullName>
        <ecNumber evidence="2">2.7.13.3</ecNumber>
    </recommendedName>
</protein>
<dbReference type="PRINTS" id="PR00344">
    <property type="entry name" value="BCTRLSENSOR"/>
</dbReference>
<evidence type="ECO:0000256" key="1">
    <source>
        <dbReference type="ARBA" id="ARBA00000085"/>
    </source>
</evidence>
<proteinExistence type="predicted"/>
<keyword evidence="5" id="KW-0418">Kinase</keyword>
<dbReference type="Pfam" id="PF02518">
    <property type="entry name" value="HATPase_c"/>
    <property type="match status" value="1"/>
</dbReference>
<dbReference type="SMART" id="SM00091">
    <property type="entry name" value="PAS"/>
    <property type="match status" value="1"/>
</dbReference>
<dbReference type="InterPro" id="IPR036890">
    <property type="entry name" value="HATPase_C_sf"/>
</dbReference>
<dbReference type="PROSITE" id="PS50109">
    <property type="entry name" value="HIS_KIN"/>
    <property type="match status" value="1"/>
</dbReference>
<dbReference type="Gene3D" id="3.30.450.20">
    <property type="entry name" value="PAS domain"/>
    <property type="match status" value="1"/>
</dbReference>
<feature type="domain" description="PAS" evidence="8">
    <location>
        <begin position="55"/>
        <end position="125"/>
    </location>
</feature>
<name>A0A8J2Y5B2_9FLAO</name>
<keyword evidence="4" id="KW-0808">Transferase</keyword>
<dbReference type="InterPro" id="IPR000014">
    <property type="entry name" value="PAS"/>
</dbReference>
<keyword evidence="10" id="KW-1185">Reference proteome</keyword>
<dbReference type="InterPro" id="IPR003661">
    <property type="entry name" value="HisK_dim/P_dom"/>
</dbReference>
<feature type="domain" description="Histidine kinase" evidence="7">
    <location>
        <begin position="192"/>
        <end position="419"/>
    </location>
</feature>
<dbReference type="Proteomes" id="UP000652231">
    <property type="component" value="Unassembled WGS sequence"/>
</dbReference>
<dbReference type="Gene3D" id="1.10.287.130">
    <property type="match status" value="1"/>
</dbReference>
<dbReference type="RefSeq" id="WP_229741284.1">
    <property type="nucleotide sequence ID" value="NZ_BMGK01000002.1"/>
</dbReference>
<dbReference type="InterPro" id="IPR036097">
    <property type="entry name" value="HisK_dim/P_sf"/>
</dbReference>
<dbReference type="CDD" id="cd00130">
    <property type="entry name" value="PAS"/>
    <property type="match status" value="1"/>
</dbReference>
<comment type="caution">
    <text evidence="9">The sequence shown here is derived from an EMBL/GenBank/DDBJ whole genome shotgun (WGS) entry which is preliminary data.</text>
</comment>
<feature type="coiled-coil region" evidence="6">
    <location>
        <begin position="7"/>
        <end position="34"/>
    </location>
</feature>
<dbReference type="Gene3D" id="3.30.565.10">
    <property type="entry name" value="Histidine kinase-like ATPase, C-terminal domain"/>
    <property type="match status" value="1"/>
</dbReference>
<evidence type="ECO:0000313" key="9">
    <source>
        <dbReference type="EMBL" id="GGD84261.1"/>
    </source>
</evidence>
<evidence type="ECO:0000259" key="8">
    <source>
        <dbReference type="PROSITE" id="PS50112"/>
    </source>
</evidence>
<dbReference type="GO" id="GO:0000155">
    <property type="term" value="F:phosphorelay sensor kinase activity"/>
    <property type="evidence" value="ECO:0007669"/>
    <property type="project" value="InterPro"/>
</dbReference>
<accession>A0A8J2Y5B2</accession>
<dbReference type="EMBL" id="BMGK01000002">
    <property type="protein sequence ID" value="GGD84261.1"/>
    <property type="molecule type" value="Genomic_DNA"/>
</dbReference>
<dbReference type="Pfam" id="PF13426">
    <property type="entry name" value="PAS_9"/>
    <property type="match status" value="1"/>
</dbReference>
<dbReference type="SUPFAM" id="SSF47384">
    <property type="entry name" value="Homodimeric domain of signal transducing histidine kinase"/>
    <property type="match status" value="1"/>
</dbReference>
<dbReference type="InterPro" id="IPR003594">
    <property type="entry name" value="HATPase_dom"/>
</dbReference>
<reference evidence="9" key="2">
    <citation type="submission" date="2020-09" db="EMBL/GenBank/DDBJ databases">
        <authorList>
            <person name="Sun Q."/>
            <person name="Zhou Y."/>
        </authorList>
    </citation>
    <scope>NUCLEOTIDE SEQUENCE</scope>
    <source>
        <strain evidence="9">CGMCC 1.12924</strain>
    </source>
</reference>
<dbReference type="SUPFAM" id="SSF55785">
    <property type="entry name" value="PYP-like sensor domain (PAS domain)"/>
    <property type="match status" value="1"/>
</dbReference>
<dbReference type="CDD" id="cd00082">
    <property type="entry name" value="HisKA"/>
    <property type="match status" value="1"/>
</dbReference>
<evidence type="ECO:0000256" key="4">
    <source>
        <dbReference type="ARBA" id="ARBA00022679"/>
    </source>
</evidence>
<organism evidence="9 10">
    <name type="scientific">Planktosalinus lacus</name>
    <dbReference type="NCBI Taxonomy" id="1526573"/>
    <lineage>
        <taxon>Bacteria</taxon>
        <taxon>Pseudomonadati</taxon>
        <taxon>Bacteroidota</taxon>
        <taxon>Flavobacteriia</taxon>
        <taxon>Flavobacteriales</taxon>
        <taxon>Flavobacteriaceae</taxon>
        <taxon>Planktosalinus</taxon>
    </lineage>
</organism>
<dbReference type="InterPro" id="IPR005467">
    <property type="entry name" value="His_kinase_dom"/>
</dbReference>
<sequence length="421" mass="47876">MEMELSVKQSALKISELQSRVDEYEQLIEAIKSGEVDAFAIKTNNQSEIFTLRSADYAYKMLVENFGEGALNLSKEALIIYTNNYFTDLLNLPYENVIGNSFSQFIHPESKKTFNKLLKKGLKTKAKGEINLLIANKTIPVYISLTSLFPSIPMIGVIITDLTEKKKEEEILKIKNAELEKLNSELEAFAYITSHDLQGPLRKIQVFISLLIEKERNNLSKNGKDYLMRVEDTANRMQILIKDLLAYSQTNTTELKFEYTDLNQVIDEVKDDLKEELNDKHATFETTELYKVKIIPFQFSQLMHNLIGNALKFSNPLQPPHIIIKSEIANGITFSNVTLSPQKKYCHISVSDNGIGFESEYNEKIFEIFYRHHGVTEYNGTGIGLAIVKKIVDNHGGIITANSKLNQGTTFDIYIPATFED</sequence>